<proteinExistence type="predicted"/>
<dbReference type="InterPro" id="IPR019921">
    <property type="entry name" value="Lucif-like_OxRdtase_Rv2161c"/>
</dbReference>
<dbReference type="Proteomes" id="UP001501343">
    <property type="component" value="Unassembled WGS sequence"/>
</dbReference>
<sequence length="275" mass="29200">MGLAAIVAGCGLDSVWMGDHNLMVEDQRSPYPYSKDGLFPGAPDVAWFDWVVALATIGGAVPRIGLGVAVTVPVLREPIILAKQIATLDRLSGGRVVVGVGTGWLAEEFEALDVPFAGRGARLDACLDVLREVWTGRPRPGAYGPYRLSDGLVTLPTPAQVTLPVLVAGDGEAAMDRAIRRGQGWLTVLDPVRTPIPAALERIARFRERAGDASTTAVARVPVRSSAVGEASLRTYLHQLVDAGVGGFVCDVSWASPERTRDVLGRLDDDLASVR</sequence>
<dbReference type="InterPro" id="IPR011251">
    <property type="entry name" value="Luciferase-like_dom"/>
</dbReference>
<comment type="caution">
    <text evidence="6">The sequence shown here is derived from an EMBL/GenBank/DDBJ whole genome shotgun (WGS) entry which is preliminary data.</text>
</comment>
<evidence type="ECO:0000256" key="4">
    <source>
        <dbReference type="ARBA" id="ARBA00023033"/>
    </source>
</evidence>
<reference evidence="6 7" key="1">
    <citation type="journal article" date="2019" name="Int. J. Syst. Evol. Microbiol.">
        <title>The Global Catalogue of Microorganisms (GCM) 10K type strain sequencing project: providing services to taxonomists for standard genome sequencing and annotation.</title>
        <authorList>
            <consortium name="The Broad Institute Genomics Platform"/>
            <consortium name="The Broad Institute Genome Sequencing Center for Infectious Disease"/>
            <person name="Wu L."/>
            <person name="Ma J."/>
        </authorList>
    </citation>
    <scope>NUCLEOTIDE SEQUENCE [LARGE SCALE GENOMIC DNA]</scope>
    <source>
        <strain evidence="6 7">JCM 14900</strain>
    </source>
</reference>
<dbReference type="Gene3D" id="3.20.20.30">
    <property type="entry name" value="Luciferase-like domain"/>
    <property type="match status" value="1"/>
</dbReference>
<evidence type="ECO:0000256" key="3">
    <source>
        <dbReference type="ARBA" id="ARBA00023002"/>
    </source>
</evidence>
<evidence type="ECO:0000259" key="5">
    <source>
        <dbReference type="Pfam" id="PF00296"/>
    </source>
</evidence>
<feature type="domain" description="Luciferase-like" evidence="5">
    <location>
        <begin position="10"/>
        <end position="225"/>
    </location>
</feature>
<keyword evidence="4" id="KW-0503">Monooxygenase</keyword>
<evidence type="ECO:0000313" key="7">
    <source>
        <dbReference type="Proteomes" id="UP001501343"/>
    </source>
</evidence>
<evidence type="ECO:0000256" key="2">
    <source>
        <dbReference type="ARBA" id="ARBA00022643"/>
    </source>
</evidence>
<evidence type="ECO:0000313" key="6">
    <source>
        <dbReference type="EMBL" id="GAA1930922.1"/>
    </source>
</evidence>
<name>A0ABN2PT53_9MICO</name>
<dbReference type="NCBIfam" id="TIGR03619">
    <property type="entry name" value="F420_Rv2161c"/>
    <property type="match status" value="1"/>
</dbReference>
<dbReference type="InterPro" id="IPR050172">
    <property type="entry name" value="SsuD_RutA_monooxygenase"/>
</dbReference>
<keyword evidence="3" id="KW-0560">Oxidoreductase</keyword>
<gene>
    <name evidence="6" type="ORF">GCM10009775_23790</name>
</gene>
<protein>
    <recommendedName>
        <fullName evidence="5">Luciferase-like domain-containing protein</fullName>
    </recommendedName>
</protein>
<dbReference type="SUPFAM" id="SSF51679">
    <property type="entry name" value="Bacterial luciferase-like"/>
    <property type="match status" value="1"/>
</dbReference>
<evidence type="ECO:0000256" key="1">
    <source>
        <dbReference type="ARBA" id="ARBA00022630"/>
    </source>
</evidence>
<keyword evidence="2" id="KW-0288">FMN</keyword>
<dbReference type="PANTHER" id="PTHR42847:SF4">
    <property type="entry name" value="ALKANESULFONATE MONOOXYGENASE-RELATED"/>
    <property type="match status" value="1"/>
</dbReference>
<organism evidence="6 7">
    <name type="scientific">Microbacterium aoyamense</name>
    <dbReference type="NCBI Taxonomy" id="344166"/>
    <lineage>
        <taxon>Bacteria</taxon>
        <taxon>Bacillati</taxon>
        <taxon>Actinomycetota</taxon>
        <taxon>Actinomycetes</taxon>
        <taxon>Micrococcales</taxon>
        <taxon>Microbacteriaceae</taxon>
        <taxon>Microbacterium</taxon>
    </lineage>
</organism>
<dbReference type="EMBL" id="BAAAOF010000004">
    <property type="protein sequence ID" value="GAA1930922.1"/>
    <property type="molecule type" value="Genomic_DNA"/>
</dbReference>
<keyword evidence="1" id="KW-0285">Flavoprotein</keyword>
<dbReference type="Pfam" id="PF00296">
    <property type="entry name" value="Bac_luciferase"/>
    <property type="match status" value="1"/>
</dbReference>
<dbReference type="InterPro" id="IPR036661">
    <property type="entry name" value="Luciferase-like_sf"/>
</dbReference>
<accession>A0ABN2PT53</accession>
<keyword evidence="7" id="KW-1185">Reference proteome</keyword>
<dbReference type="PANTHER" id="PTHR42847">
    <property type="entry name" value="ALKANESULFONATE MONOOXYGENASE"/>
    <property type="match status" value="1"/>
</dbReference>